<organism evidence="3 4">
    <name type="scientific">Triplophysa rosa</name>
    <name type="common">Cave loach</name>
    <dbReference type="NCBI Taxonomy" id="992332"/>
    <lineage>
        <taxon>Eukaryota</taxon>
        <taxon>Metazoa</taxon>
        <taxon>Chordata</taxon>
        <taxon>Craniata</taxon>
        <taxon>Vertebrata</taxon>
        <taxon>Euteleostomi</taxon>
        <taxon>Actinopterygii</taxon>
        <taxon>Neopterygii</taxon>
        <taxon>Teleostei</taxon>
        <taxon>Ostariophysi</taxon>
        <taxon>Cypriniformes</taxon>
        <taxon>Nemacheilidae</taxon>
        <taxon>Triplophysa</taxon>
    </lineage>
</organism>
<dbReference type="Proteomes" id="UP001059041">
    <property type="component" value="Unassembled WGS sequence"/>
</dbReference>
<dbReference type="SMART" id="SM00034">
    <property type="entry name" value="CLECT"/>
    <property type="match status" value="2"/>
</dbReference>
<dbReference type="Gene3D" id="3.10.100.10">
    <property type="entry name" value="Mannose-Binding Protein A, subunit A"/>
    <property type="match status" value="2"/>
</dbReference>
<proteinExistence type="predicted"/>
<evidence type="ECO:0000259" key="2">
    <source>
        <dbReference type="PROSITE" id="PS50041"/>
    </source>
</evidence>
<dbReference type="InterPro" id="IPR016187">
    <property type="entry name" value="CTDL_fold"/>
</dbReference>
<feature type="signal peptide" evidence="1">
    <location>
        <begin position="1"/>
        <end position="25"/>
    </location>
</feature>
<evidence type="ECO:0000313" key="3">
    <source>
        <dbReference type="EMBL" id="KAI7789630.1"/>
    </source>
</evidence>
<name>A0A9W7W862_TRIRA</name>
<dbReference type="SUPFAM" id="SSF56436">
    <property type="entry name" value="C-type lectin-like"/>
    <property type="match status" value="2"/>
</dbReference>
<dbReference type="OrthoDB" id="7357196at2759"/>
<dbReference type="InterPro" id="IPR001304">
    <property type="entry name" value="C-type_lectin-like"/>
</dbReference>
<evidence type="ECO:0000313" key="4">
    <source>
        <dbReference type="Proteomes" id="UP001059041"/>
    </source>
</evidence>
<dbReference type="EMBL" id="JAFHDT010000410">
    <property type="protein sequence ID" value="KAI7789630.1"/>
    <property type="molecule type" value="Genomic_DNA"/>
</dbReference>
<feature type="domain" description="C-type lectin" evidence="2">
    <location>
        <begin position="19"/>
        <end position="136"/>
    </location>
</feature>
<dbReference type="InterPro" id="IPR016186">
    <property type="entry name" value="C-type_lectin-like/link_sf"/>
</dbReference>
<dbReference type="AlphaFoldDB" id="A0A9W7W862"/>
<comment type="caution">
    <text evidence="3">The sequence shown here is derived from an EMBL/GenBank/DDBJ whole genome shotgun (WGS) entry which is preliminary data.</text>
</comment>
<protein>
    <submittedName>
        <fullName evidence="3">L-selectin-like</fullName>
    </submittedName>
</protein>
<dbReference type="PANTHER" id="PTHR45784:SF3">
    <property type="entry name" value="C-TYPE LECTIN DOMAIN FAMILY 4 MEMBER K-LIKE-RELATED"/>
    <property type="match status" value="1"/>
</dbReference>
<keyword evidence="4" id="KW-1185">Reference proteome</keyword>
<feature type="domain" description="C-type lectin" evidence="2">
    <location>
        <begin position="139"/>
        <end position="248"/>
    </location>
</feature>
<evidence type="ECO:0000256" key="1">
    <source>
        <dbReference type="SAM" id="SignalP"/>
    </source>
</evidence>
<sequence>MVTPSAMEMLFLLLLFSGFWPFCHGISKGFVLIQQQNTWHEAQAYCRQNHTDLATVLSDDPNLQEAINPALTSLAWTGLYRVGNNWWWIYLMKKTTFTFWKPGEPNNLNGNDECGVITNSGWIDLPCNEMCPFFCYNVNGTAQFVFISDIQLSWHDAINYCRLKYTDLVSIWNQTENDQLLLMMQGFDRAWVGLYWATWSWSDKSSGWFNWMTGQPNQTGLNNSCGAVGPDALMDDRICSDALPFICLTCTKQKIVRVEVNSGQNLNDPAVMETILKSIKQKLKDHGIEQDTRLTWRVLPGGNVFSPKHGCEENIKQRDCSDSLF</sequence>
<gene>
    <name evidence="3" type="ORF">IRJ41_001084</name>
</gene>
<accession>A0A9W7W862</accession>
<dbReference type="PROSITE" id="PS50041">
    <property type="entry name" value="C_TYPE_LECTIN_2"/>
    <property type="match status" value="2"/>
</dbReference>
<keyword evidence="1" id="KW-0732">Signal</keyword>
<dbReference type="PANTHER" id="PTHR45784">
    <property type="entry name" value="C-TYPE LECTIN DOMAIN FAMILY 20 MEMBER A-RELATED"/>
    <property type="match status" value="1"/>
</dbReference>
<dbReference type="Pfam" id="PF00059">
    <property type="entry name" value="Lectin_C"/>
    <property type="match status" value="2"/>
</dbReference>
<reference evidence="3" key="1">
    <citation type="submission" date="2021-02" db="EMBL/GenBank/DDBJ databases">
        <title>Comparative genomics reveals that relaxation of natural selection precedes convergent phenotypic evolution of cavefish.</title>
        <authorList>
            <person name="Peng Z."/>
        </authorList>
    </citation>
    <scope>NUCLEOTIDE SEQUENCE</scope>
    <source>
        <tissue evidence="3">Muscle</tissue>
    </source>
</reference>
<feature type="chain" id="PRO_5040775536" evidence="1">
    <location>
        <begin position="26"/>
        <end position="325"/>
    </location>
</feature>